<proteinExistence type="predicted"/>
<sequence>MNRSCRLMNPWVFWGLWLLLYSSCTTLSIGTDILTGRDQDRTLAVPPLIWQDRGPLRYTSGRIKDPPLAFWAVAVNLDNPAVQVVIGPEPLSYGFVPSIRVSSFAEQFQCLTAINANPFDIESDREGEPRRIVGIAIQEGRILADPVNRYGALLINRDRITRIVSQRDLLLPDGSVNTGVLEPVRYAVGGFFPVLQQGRALTGRTARYPRSAVGVSQDGKTIYLLAIDGRLLDSLGTTEQETGQLLASLGAWDGLLLDGGGSTSLVIQKQDGTYTVLNHPIHGGRLNQERAVATCLGFRLIPAP</sequence>
<dbReference type="EMBL" id="DSVL01000281">
    <property type="protein sequence ID" value="HFH29665.1"/>
    <property type="molecule type" value="Genomic_DNA"/>
</dbReference>
<name>A0A7C3IKP5_9SPIR</name>
<feature type="domain" description="Phosphodiester glycosidase" evidence="1">
    <location>
        <begin position="111"/>
        <end position="298"/>
    </location>
</feature>
<protein>
    <submittedName>
        <fullName evidence="2">Phosphodiester glycosidase family protein</fullName>
    </submittedName>
</protein>
<keyword evidence="2" id="KW-0378">Hydrolase</keyword>
<dbReference type="PANTHER" id="PTHR40446:SF2">
    <property type="entry name" value="N-ACETYLGLUCOSAMINE-1-PHOSPHODIESTER ALPHA-N-ACETYLGLUCOSAMINIDASE"/>
    <property type="match status" value="1"/>
</dbReference>
<reference evidence="2" key="1">
    <citation type="journal article" date="2020" name="mSystems">
        <title>Genome- and Community-Level Interaction Insights into Carbon Utilization and Element Cycling Functions of Hydrothermarchaeota in Hydrothermal Sediment.</title>
        <authorList>
            <person name="Zhou Z."/>
            <person name="Liu Y."/>
            <person name="Xu W."/>
            <person name="Pan J."/>
            <person name="Luo Z.H."/>
            <person name="Li M."/>
        </authorList>
    </citation>
    <scope>NUCLEOTIDE SEQUENCE [LARGE SCALE GENOMIC DNA]</scope>
    <source>
        <strain evidence="2">SpSt-503</strain>
    </source>
</reference>
<comment type="caution">
    <text evidence="2">The sequence shown here is derived from an EMBL/GenBank/DDBJ whole genome shotgun (WGS) entry which is preliminary data.</text>
</comment>
<dbReference type="Pfam" id="PF09992">
    <property type="entry name" value="NAGPA"/>
    <property type="match status" value="1"/>
</dbReference>
<dbReference type="GO" id="GO:0016798">
    <property type="term" value="F:hydrolase activity, acting on glycosyl bonds"/>
    <property type="evidence" value="ECO:0007669"/>
    <property type="project" value="UniProtKB-KW"/>
</dbReference>
<gene>
    <name evidence="2" type="ORF">ENS59_09170</name>
</gene>
<dbReference type="AlphaFoldDB" id="A0A7C3IKP5"/>
<dbReference type="PANTHER" id="PTHR40446">
    <property type="entry name" value="N-ACETYLGLUCOSAMINE-1-PHOSPHODIESTER ALPHA-N-ACETYLGLUCOSAMINIDASE"/>
    <property type="match status" value="1"/>
</dbReference>
<accession>A0A7C3IKP5</accession>
<evidence type="ECO:0000313" key="2">
    <source>
        <dbReference type="EMBL" id="HFH29665.1"/>
    </source>
</evidence>
<dbReference type="InterPro" id="IPR018711">
    <property type="entry name" value="NAGPA"/>
</dbReference>
<keyword evidence="2" id="KW-0326">Glycosidase</keyword>
<evidence type="ECO:0000259" key="1">
    <source>
        <dbReference type="Pfam" id="PF09992"/>
    </source>
</evidence>
<organism evidence="2">
    <name type="scientific">Gracilinema caldarium</name>
    <dbReference type="NCBI Taxonomy" id="215591"/>
    <lineage>
        <taxon>Bacteria</taxon>
        <taxon>Pseudomonadati</taxon>
        <taxon>Spirochaetota</taxon>
        <taxon>Spirochaetia</taxon>
        <taxon>Spirochaetales</taxon>
        <taxon>Breznakiellaceae</taxon>
        <taxon>Gracilinema</taxon>
    </lineage>
</organism>